<keyword evidence="7" id="KW-0812">Transmembrane</keyword>
<evidence type="ECO:0000256" key="1">
    <source>
        <dbReference type="ARBA" id="ARBA00011073"/>
    </source>
</evidence>
<organism evidence="10 11">
    <name type="scientific">Kitasatospora terrestris</name>
    <dbReference type="NCBI Taxonomy" id="258051"/>
    <lineage>
        <taxon>Bacteria</taxon>
        <taxon>Bacillati</taxon>
        <taxon>Actinomycetota</taxon>
        <taxon>Actinomycetes</taxon>
        <taxon>Kitasatosporales</taxon>
        <taxon>Streptomycetaceae</taxon>
        <taxon>Kitasatospora</taxon>
    </lineage>
</organism>
<feature type="region of interest" description="Disordered" evidence="6">
    <location>
        <begin position="69"/>
        <end position="91"/>
    </location>
</feature>
<feature type="active site" description="Charge relay system" evidence="5">
    <location>
        <position position="54"/>
    </location>
</feature>
<dbReference type="InterPro" id="IPR023827">
    <property type="entry name" value="Peptidase_S8_Asp-AS"/>
</dbReference>
<keyword evidence="7" id="KW-0472">Membrane</keyword>
<keyword evidence="7" id="KW-1133">Transmembrane helix</keyword>
<feature type="active site" description="Charge relay system" evidence="5">
    <location>
        <position position="87"/>
    </location>
</feature>
<dbReference type="RefSeq" id="WP_345697306.1">
    <property type="nucleotide sequence ID" value="NZ_BAABIS010000001.1"/>
</dbReference>
<keyword evidence="8" id="KW-0732">Signal</keyword>
<dbReference type="InterPro" id="IPR050131">
    <property type="entry name" value="Peptidase_S8_subtilisin-like"/>
</dbReference>
<evidence type="ECO:0000256" key="7">
    <source>
        <dbReference type="SAM" id="Phobius"/>
    </source>
</evidence>
<dbReference type="PRINTS" id="PR00723">
    <property type="entry name" value="SUBTILISIN"/>
</dbReference>
<evidence type="ECO:0000256" key="4">
    <source>
        <dbReference type="ARBA" id="ARBA00022825"/>
    </source>
</evidence>
<dbReference type="EMBL" id="BAABIS010000001">
    <property type="protein sequence ID" value="GAA4850753.1"/>
    <property type="molecule type" value="Genomic_DNA"/>
</dbReference>
<evidence type="ECO:0000259" key="9">
    <source>
        <dbReference type="Pfam" id="PF00082"/>
    </source>
</evidence>
<dbReference type="PROSITE" id="PS00136">
    <property type="entry name" value="SUBTILASE_ASP"/>
    <property type="match status" value="1"/>
</dbReference>
<evidence type="ECO:0000313" key="10">
    <source>
        <dbReference type="EMBL" id="GAA4850753.1"/>
    </source>
</evidence>
<feature type="region of interest" description="Disordered" evidence="6">
    <location>
        <begin position="302"/>
        <end position="361"/>
    </location>
</feature>
<evidence type="ECO:0000256" key="2">
    <source>
        <dbReference type="ARBA" id="ARBA00022670"/>
    </source>
</evidence>
<feature type="active site" description="Charge relay system" evidence="5">
    <location>
        <position position="247"/>
    </location>
</feature>
<comment type="caution">
    <text evidence="10">The sequence shown here is derived from an EMBL/GenBank/DDBJ whole genome shotgun (WGS) entry which is preliminary data.</text>
</comment>
<feature type="compositionally biased region" description="Pro residues" evidence="6">
    <location>
        <begin position="434"/>
        <end position="448"/>
    </location>
</feature>
<protein>
    <submittedName>
        <fullName evidence="10">Type VII secretion-associated serine protease mycosin</fullName>
    </submittedName>
</protein>
<comment type="similarity">
    <text evidence="1 5">Belongs to the peptidase S8 family.</text>
</comment>
<feature type="domain" description="Peptidase S8/S53" evidence="9">
    <location>
        <begin position="45"/>
        <end position="297"/>
    </location>
</feature>
<evidence type="ECO:0000256" key="6">
    <source>
        <dbReference type="SAM" id="MobiDB-lite"/>
    </source>
</evidence>
<feature type="region of interest" description="Disordered" evidence="6">
    <location>
        <begin position="390"/>
        <end position="454"/>
    </location>
</feature>
<dbReference type="PANTHER" id="PTHR43806:SF11">
    <property type="entry name" value="CEREVISIN-RELATED"/>
    <property type="match status" value="1"/>
</dbReference>
<evidence type="ECO:0000256" key="3">
    <source>
        <dbReference type="ARBA" id="ARBA00022801"/>
    </source>
</evidence>
<dbReference type="InterPro" id="IPR015500">
    <property type="entry name" value="Peptidase_S8_subtilisin-rel"/>
</dbReference>
<dbReference type="Pfam" id="PF00082">
    <property type="entry name" value="Peptidase_S8"/>
    <property type="match status" value="1"/>
</dbReference>
<feature type="compositionally biased region" description="Low complexity" evidence="6">
    <location>
        <begin position="418"/>
        <end position="433"/>
    </location>
</feature>
<dbReference type="GO" id="GO:0006508">
    <property type="term" value="P:proteolysis"/>
    <property type="evidence" value="ECO:0007669"/>
    <property type="project" value="UniProtKB-KW"/>
</dbReference>
<feature type="compositionally biased region" description="Low complexity" evidence="6">
    <location>
        <begin position="332"/>
        <end position="343"/>
    </location>
</feature>
<evidence type="ECO:0000256" key="5">
    <source>
        <dbReference type="PROSITE-ProRule" id="PRU01240"/>
    </source>
</evidence>
<dbReference type="PROSITE" id="PS51892">
    <property type="entry name" value="SUBTILASE"/>
    <property type="match status" value="1"/>
</dbReference>
<gene>
    <name evidence="10" type="primary">mycP_2</name>
    <name evidence="10" type="ORF">GCM10023235_29690</name>
</gene>
<accession>A0ABP9DRL5</accession>
<evidence type="ECO:0000256" key="8">
    <source>
        <dbReference type="SAM" id="SignalP"/>
    </source>
</evidence>
<dbReference type="InterPro" id="IPR036852">
    <property type="entry name" value="Peptidase_S8/S53_dom_sf"/>
</dbReference>
<feature type="signal peptide" evidence="8">
    <location>
        <begin position="1"/>
        <end position="20"/>
    </location>
</feature>
<evidence type="ECO:0000313" key="11">
    <source>
        <dbReference type="Proteomes" id="UP001501752"/>
    </source>
</evidence>
<dbReference type="SUPFAM" id="SSF52743">
    <property type="entry name" value="Subtilisin-like"/>
    <property type="match status" value="1"/>
</dbReference>
<dbReference type="Gene3D" id="3.40.50.200">
    <property type="entry name" value="Peptidase S8/S53 domain"/>
    <property type="match status" value="1"/>
</dbReference>
<feature type="chain" id="PRO_5046146412" evidence="8">
    <location>
        <begin position="21"/>
        <end position="454"/>
    </location>
</feature>
<dbReference type="PANTHER" id="PTHR43806">
    <property type="entry name" value="PEPTIDASE S8"/>
    <property type="match status" value="1"/>
</dbReference>
<keyword evidence="3 5" id="KW-0378">Hydrolase</keyword>
<keyword evidence="11" id="KW-1185">Reference proteome</keyword>
<dbReference type="GO" id="GO:0008233">
    <property type="term" value="F:peptidase activity"/>
    <property type="evidence" value="ECO:0007669"/>
    <property type="project" value="UniProtKB-KW"/>
</dbReference>
<reference evidence="11" key="1">
    <citation type="journal article" date="2019" name="Int. J. Syst. Evol. Microbiol.">
        <title>The Global Catalogue of Microorganisms (GCM) 10K type strain sequencing project: providing services to taxonomists for standard genome sequencing and annotation.</title>
        <authorList>
            <consortium name="The Broad Institute Genomics Platform"/>
            <consortium name="The Broad Institute Genome Sequencing Center for Infectious Disease"/>
            <person name="Wu L."/>
            <person name="Ma J."/>
        </authorList>
    </citation>
    <scope>NUCLEOTIDE SEQUENCE [LARGE SCALE GENOMIC DNA]</scope>
    <source>
        <strain evidence="11">JCM 13006</strain>
    </source>
</reference>
<keyword evidence="4 5" id="KW-0720">Serine protease</keyword>
<feature type="transmembrane region" description="Helical" evidence="7">
    <location>
        <begin position="367"/>
        <end position="387"/>
    </location>
</feature>
<keyword evidence="2 5" id="KW-0645">Protease</keyword>
<dbReference type="InterPro" id="IPR000209">
    <property type="entry name" value="Peptidase_S8/S53_dom"/>
</dbReference>
<name>A0ABP9DRL5_9ACTN</name>
<proteinExistence type="inferred from homology"/>
<dbReference type="Proteomes" id="UP001501752">
    <property type="component" value="Unassembled WGS sequence"/>
</dbReference>
<feature type="compositionally biased region" description="Gly residues" evidence="6">
    <location>
        <begin position="394"/>
        <end position="417"/>
    </location>
</feature>
<sequence>MAVLATGALVWGLGAGPAAADSTRDAQWPIRKYDAANKVWPITQGDGVIVAVIDTGVAKHQDLEGQILPGANLSGEAGDERSDESGHGTGMASLIAGRGHGDNAGVIGLAPKARILPVKIAVGGLSDFKGEPGQLAAAIRYSVDHGAKIINMSISGESDKGVRDAISYAVSRDVVLIGASGNGGNHNEPVDYPAAIPGVVAVGGVDEAGKPWAKGNKGPELTLVAPSVSLPHAAGKPTTYVTADGTSGATAYVSAIAALVRAKYPELSAGQVIGRLTSSAVAPPDKSAVPNSNYGYGIASPQRALEANPTVDNGPRENPLLNRPEPQRQDGASASAQASAPASKQPVPGATGGDAAEQKDSGSSSTLLVVGGVVAVLVVLVVVLLVVRRSRNNNGGGPGGPGGPGTPGGGGTGGGGYPQQQPYGAPPQGGYPQQQPPYGAPQQPPAPGGNPYQR</sequence>